<dbReference type="AlphaFoldDB" id="A0A1H0X845"/>
<dbReference type="PROSITE" id="PS00801">
    <property type="entry name" value="TRANSKETOLASE_1"/>
    <property type="match status" value="1"/>
</dbReference>
<organism evidence="12 13">
    <name type="scientific">Lentzea jiangxiensis</name>
    <dbReference type="NCBI Taxonomy" id="641025"/>
    <lineage>
        <taxon>Bacteria</taxon>
        <taxon>Bacillati</taxon>
        <taxon>Actinomycetota</taxon>
        <taxon>Actinomycetes</taxon>
        <taxon>Pseudonocardiales</taxon>
        <taxon>Pseudonocardiaceae</taxon>
        <taxon>Lentzea</taxon>
    </lineage>
</organism>
<feature type="binding site" evidence="10">
    <location>
        <position position="144"/>
    </location>
    <ligand>
        <name>Mg(2+)</name>
        <dbReference type="ChEBI" id="CHEBI:18420"/>
    </ligand>
</feature>
<dbReference type="GO" id="GO:0009228">
    <property type="term" value="P:thiamine biosynthetic process"/>
    <property type="evidence" value="ECO:0007669"/>
    <property type="project" value="UniProtKB-UniRule"/>
</dbReference>
<comment type="subunit">
    <text evidence="3 10">Homodimer.</text>
</comment>
<feature type="binding site" evidence="10">
    <location>
        <position position="173"/>
    </location>
    <ligand>
        <name>thiamine diphosphate</name>
        <dbReference type="ChEBI" id="CHEBI:58937"/>
    </ligand>
</feature>
<sequence>MSTTYPDLAGLKALPLDELPRLAGQIRSFLVDDVCRTGGHLGPNLGVVELTIALHRVFDSPKDHVLFDTGHQTYVHKILTGRSADFATLRKDRGLAGYPQRSESVHDHVENPHASTALSYADRLAKANRLAGSDDRHVVAVIGDGAMTGGLAWEALNNLGSSQEPVVVGLNDNGRSYGPTVGGFARHLSRLRAGHRERNNLFQQMGLSCLGPVDGHDFAALEGALRQAVALRRPTVVHCVTEKGRGYQHAENDEVDRMHGIGVLDPISGRAMPSSARSWTAVFENEMAEVGSEREDVVCVTAAMLRPVGLGRFAERFPDRVFDVGIAEQHAVSSAVGLAMGGARPVVCLYATFLNRALDQALMDVALHRLPVTFVLDRAGITGPDGPSHHDVWDLALLGNVPGLRIAAPRDTARLAEQLREAVAVTDGPTAVHFPKAVADPPIPALRHMDRLDVLHRSSHQPLDVLIVAVGVTAAAALQAARLIEHQGHGVTVVDPRWVLPVTRLLEHLAARHRLVVTVEDGVRAGGIGTALAQACADAHVRPPVLNLGVPRAFVPHGDRDSILARCGLDAASIARTALGALSAPAACDPASARAAL</sequence>
<comment type="caution">
    <text evidence="10">Lacks conserved residue(s) required for the propagation of feature annotation.</text>
</comment>
<keyword evidence="6 10" id="KW-0460">Magnesium</keyword>
<evidence type="ECO:0000259" key="11">
    <source>
        <dbReference type="SMART" id="SM00861"/>
    </source>
</evidence>
<comment type="pathway">
    <text evidence="1 10">Metabolic intermediate biosynthesis; 1-deoxy-D-xylulose 5-phosphate biosynthesis; 1-deoxy-D-xylulose 5-phosphate from D-glyceraldehyde 3-phosphate and pyruvate: step 1/1.</text>
</comment>
<dbReference type="EC" id="2.2.1.7" evidence="10"/>
<reference evidence="13" key="1">
    <citation type="submission" date="2016-10" db="EMBL/GenBank/DDBJ databases">
        <authorList>
            <person name="Varghese N."/>
            <person name="Submissions S."/>
        </authorList>
    </citation>
    <scope>NUCLEOTIDE SEQUENCE [LARGE SCALE GENOMIC DNA]</scope>
    <source>
        <strain evidence="13">CGMCC 4.6609</strain>
    </source>
</reference>
<comment type="function">
    <text evidence="10">Catalyzes the acyloin condensation reaction between C atoms 2 and 3 of pyruvate and glyceraldehyde 3-phosphate to yield 1-deoxy-D-xylulose-5-phosphate (DXP).</text>
</comment>
<dbReference type="SMART" id="SM00861">
    <property type="entry name" value="Transket_pyr"/>
    <property type="match status" value="1"/>
</dbReference>
<dbReference type="UniPathway" id="UPA00064">
    <property type="reaction ID" value="UER00091"/>
</dbReference>
<evidence type="ECO:0000256" key="6">
    <source>
        <dbReference type="ARBA" id="ARBA00022842"/>
    </source>
</evidence>
<comment type="catalytic activity">
    <reaction evidence="10">
        <text>D-glyceraldehyde 3-phosphate + pyruvate + H(+) = 1-deoxy-D-xylulose 5-phosphate + CO2</text>
        <dbReference type="Rhea" id="RHEA:12605"/>
        <dbReference type="ChEBI" id="CHEBI:15361"/>
        <dbReference type="ChEBI" id="CHEBI:15378"/>
        <dbReference type="ChEBI" id="CHEBI:16526"/>
        <dbReference type="ChEBI" id="CHEBI:57792"/>
        <dbReference type="ChEBI" id="CHEBI:59776"/>
        <dbReference type="EC" id="2.2.1.7"/>
    </reaction>
</comment>
<dbReference type="HAMAP" id="MF_00315">
    <property type="entry name" value="DXP_synth"/>
    <property type="match status" value="1"/>
</dbReference>
<comment type="cofactor">
    <cofactor evidence="10">
        <name>thiamine diphosphate</name>
        <dbReference type="ChEBI" id="CHEBI:58937"/>
    </cofactor>
    <text evidence="10">Binds 1 thiamine pyrophosphate per subunit.</text>
</comment>
<dbReference type="Pfam" id="PF13292">
    <property type="entry name" value="DXP_synthase_N"/>
    <property type="match status" value="2"/>
</dbReference>
<evidence type="ECO:0000256" key="5">
    <source>
        <dbReference type="ARBA" id="ARBA00022723"/>
    </source>
</evidence>
<comment type="similarity">
    <text evidence="2 10">Belongs to the transketolase family. DXPS subfamily.</text>
</comment>
<feature type="binding site" evidence="10">
    <location>
        <position position="71"/>
    </location>
    <ligand>
        <name>thiamine diphosphate</name>
        <dbReference type="ChEBI" id="CHEBI:58937"/>
    </ligand>
</feature>
<evidence type="ECO:0000256" key="2">
    <source>
        <dbReference type="ARBA" id="ARBA00011081"/>
    </source>
</evidence>
<dbReference type="Pfam" id="PF02780">
    <property type="entry name" value="Transketolase_C"/>
    <property type="match status" value="1"/>
</dbReference>
<evidence type="ECO:0000256" key="10">
    <source>
        <dbReference type="HAMAP-Rule" id="MF_00315"/>
    </source>
</evidence>
<evidence type="ECO:0000313" key="12">
    <source>
        <dbReference type="EMBL" id="SDP99052.1"/>
    </source>
</evidence>
<dbReference type="STRING" id="641025.SAMN05421507_1484"/>
<dbReference type="InterPro" id="IPR009014">
    <property type="entry name" value="Transketo_C/PFOR_II"/>
</dbReference>
<dbReference type="InterPro" id="IPR005475">
    <property type="entry name" value="Transketolase-like_Pyr-bd"/>
</dbReference>
<dbReference type="EMBL" id="FNIX01000048">
    <property type="protein sequence ID" value="SDP99052.1"/>
    <property type="molecule type" value="Genomic_DNA"/>
</dbReference>
<dbReference type="PANTHER" id="PTHR43322">
    <property type="entry name" value="1-D-DEOXYXYLULOSE 5-PHOSPHATE SYNTHASE-RELATED"/>
    <property type="match status" value="1"/>
</dbReference>
<dbReference type="GO" id="GO:0016114">
    <property type="term" value="P:terpenoid biosynthetic process"/>
    <property type="evidence" value="ECO:0007669"/>
    <property type="project" value="UniProtKB-UniRule"/>
</dbReference>
<evidence type="ECO:0000256" key="9">
    <source>
        <dbReference type="ARBA" id="ARBA00023229"/>
    </source>
</evidence>
<comment type="cofactor">
    <cofactor evidence="10">
        <name>Mg(2+)</name>
        <dbReference type="ChEBI" id="CHEBI:18420"/>
    </cofactor>
    <text evidence="10">Binds 1 Mg(2+) ion per subunit.</text>
</comment>
<feature type="binding site" evidence="10">
    <location>
        <position position="328"/>
    </location>
    <ligand>
        <name>thiamine diphosphate</name>
        <dbReference type="ChEBI" id="CHEBI:58937"/>
    </ligand>
</feature>
<dbReference type="OrthoDB" id="9803371at2"/>
<dbReference type="InterPro" id="IPR005477">
    <property type="entry name" value="Dxylulose-5-P_synthase"/>
</dbReference>
<feature type="domain" description="Transketolase-like pyrimidine-binding" evidence="11">
    <location>
        <begin position="277"/>
        <end position="442"/>
    </location>
</feature>
<evidence type="ECO:0000256" key="7">
    <source>
        <dbReference type="ARBA" id="ARBA00022977"/>
    </source>
</evidence>
<dbReference type="Gene3D" id="3.40.50.970">
    <property type="match status" value="2"/>
</dbReference>
<evidence type="ECO:0000256" key="1">
    <source>
        <dbReference type="ARBA" id="ARBA00004980"/>
    </source>
</evidence>
<proteinExistence type="inferred from homology"/>
<evidence type="ECO:0000313" key="13">
    <source>
        <dbReference type="Proteomes" id="UP000199691"/>
    </source>
</evidence>
<dbReference type="NCBIfam" id="NF003933">
    <property type="entry name" value="PRK05444.2-2"/>
    <property type="match status" value="1"/>
</dbReference>
<dbReference type="SUPFAM" id="SSF52518">
    <property type="entry name" value="Thiamin diphosphate-binding fold (THDP-binding)"/>
    <property type="match status" value="2"/>
</dbReference>
<feature type="binding site" evidence="10">
    <location>
        <position position="173"/>
    </location>
    <ligand>
        <name>Mg(2+)</name>
        <dbReference type="ChEBI" id="CHEBI:18420"/>
    </ligand>
</feature>
<dbReference type="InterPro" id="IPR029061">
    <property type="entry name" value="THDP-binding"/>
</dbReference>
<dbReference type="SUPFAM" id="SSF52922">
    <property type="entry name" value="TK C-terminal domain-like"/>
    <property type="match status" value="1"/>
</dbReference>
<keyword evidence="7 10" id="KW-0784">Thiamine biosynthesis</keyword>
<keyword evidence="4 10" id="KW-0808">Transferase</keyword>
<feature type="binding site" evidence="10">
    <location>
        <begin position="145"/>
        <end position="146"/>
    </location>
    <ligand>
        <name>thiamine diphosphate</name>
        <dbReference type="ChEBI" id="CHEBI:58937"/>
    </ligand>
</feature>
<feature type="binding site" evidence="10">
    <location>
        <position position="247"/>
    </location>
    <ligand>
        <name>thiamine diphosphate</name>
        <dbReference type="ChEBI" id="CHEBI:58937"/>
    </ligand>
</feature>
<dbReference type="InterPro" id="IPR033248">
    <property type="entry name" value="Transketolase_C"/>
</dbReference>
<dbReference type="GO" id="GO:0008661">
    <property type="term" value="F:1-deoxy-D-xylulose-5-phosphate synthase activity"/>
    <property type="evidence" value="ECO:0007669"/>
    <property type="project" value="UniProtKB-UniRule"/>
</dbReference>
<name>A0A1H0X845_9PSEU</name>
<dbReference type="Proteomes" id="UP000199691">
    <property type="component" value="Unassembled WGS sequence"/>
</dbReference>
<keyword evidence="8 10" id="KW-0786">Thiamine pyrophosphate</keyword>
<evidence type="ECO:0000256" key="3">
    <source>
        <dbReference type="ARBA" id="ARBA00011738"/>
    </source>
</evidence>
<accession>A0A1H0X845</accession>
<dbReference type="GO" id="GO:0000287">
    <property type="term" value="F:magnesium ion binding"/>
    <property type="evidence" value="ECO:0007669"/>
    <property type="project" value="UniProtKB-UniRule"/>
</dbReference>
<gene>
    <name evidence="10" type="primary">dxs</name>
    <name evidence="12" type="ORF">SAMN05421507_1484</name>
</gene>
<dbReference type="CDD" id="cd02007">
    <property type="entry name" value="TPP_DXS"/>
    <property type="match status" value="1"/>
</dbReference>
<dbReference type="CDD" id="cd07033">
    <property type="entry name" value="TPP_PYR_DXS_TK_like"/>
    <property type="match status" value="1"/>
</dbReference>
<dbReference type="PANTHER" id="PTHR43322:SF5">
    <property type="entry name" value="1-DEOXY-D-XYLULOSE-5-PHOSPHATE SYNTHASE, CHLOROPLASTIC"/>
    <property type="match status" value="1"/>
</dbReference>
<dbReference type="Pfam" id="PF02779">
    <property type="entry name" value="Transket_pyr"/>
    <property type="match status" value="1"/>
</dbReference>
<evidence type="ECO:0000256" key="4">
    <source>
        <dbReference type="ARBA" id="ARBA00022679"/>
    </source>
</evidence>
<keyword evidence="5 10" id="KW-0479">Metal-binding</keyword>
<dbReference type="InterPro" id="IPR049557">
    <property type="entry name" value="Transketolase_CS"/>
</dbReference>
<dbReference type="RefSeq" id="WP_090105769.1">
    <property type="nucleotide sequence ID" value="NZ_FNIX01000048.1"/>
</dbReference>
<dbReference type="GO" id="GO:0005829">
    <property type="term" value="C:cytosol"/>
    <property type="evidence" value="ECO:0007669"/>
    <property type="project" value="TreeGrafter"/>
</dbReference>
<keyword evidence="13" id="KW-1185">Reference proteome</keyword>
<dbReference type="GO" id="GO:0030976">
    <property type="term" value="F:thiamine pyrophosphate binding"/>
    <property type="evidence" value="ECO:0007669"/>
    <property type="project" value="UniProtKB-UniRule"/>
</dbReference>
<protein>
    <recommendedName>
        <fullName evidence="10">1-deoxy-D-xylulose-5-phosphate synthase</fullName>
        <ecNumber evidence="10">2.2.1.7</ecNumber>
    </recommendedName>
    <alternativeName>
        <fullName evidence="10">1-deoxyxylulose-5-phosphate synthase</fullName>
        <shortName evidence="10">DXP synthase</shortName>
        <shortName evidence="10">DXPS</shortName>
    </alternativeName>
</protein>
<dbReference type="GO" id="GO:0019288">
    <property type="term" value="P:isopentenyl diphosphate biosynthetic process, methylerythritol 4-phosphate pathway"/>
    <property type="evidence" value="ECO:0007669"/>
    <property type="project" value="TreeGrafter"/>
</dbReference>
<keyword evidence="9 10" id="KW-0414">Isoprene biosynthesis</keyword>
<dbReference type="FunFam" id="3.40.50.970:FF:000010">
    <property type="entry name" value="1-deoxy-D-xylulose-5-phosphate synthase"/>
    <property type="match status" value="1"/>
</dbReference>
<evidence type="ECO:0000256" key="8">
    <source>
        <dbReference type="ARBA" id="ARBA00023052"/>
    </source>
</evidence>
<dbReference type="Gene3D" id="3.40.50.920">
    <property type="match status" value="1"/>
</dbReference>